<proteinExistence type="predicted"/>
<evidence type="ECO:0000256" key="1">
    <source>
        <dbReference type="SAM" id="MobiDB-lite"/>
    </source>
</evidence>
<protein>
    <submittedName>
        <fullName evidence="2">Uncharacterized protein</fullName>
    </submittedName>
</protein>
<dbReference type="AlphaFoldDB" id="A0A514JVE8"/>
<feature type="region of interest" description="Disordered" evidence="1">
    <location>
        <begin position="1"/>
        <end position="75"/>
    </location>
</feature>
<evidence type="ECO:0000313" key="2">
    <source>
        <dbReference type="EMBL" id="QDI71303.1"/>
    </source>
</evidence>
<dbReference type="EMBL" id="CP022310">
    <property type="protein sequence ID" value="QDI71303.1"/>
    <property type="molecule type" value="Genomic_DNA"/>
</dbReference>
<evidence type="ECO:0000313" key="3">
    <source>
        <dbReference type="Proteomes" id="UP000316215"/>
    </source>
</evidence>
<organism evidence="2 3">
    <name type="scientific">Streptomyces calvus</name>
    <dbReference type="NCBI Taxonomy" id="67282"/>
    <lineage>
        <taxon>Bacteria</taxon>
        <taxon>Bacillati</taxon>
        <taxon>Actinomycetota</taxon>
        <taxon>Actinomycetes</taxon>
        <taxon>Kitasatosporales</taxon>
        <taxon>Streptomycetaceae</taxon>
        <taxon>Streptomyces</taxon>
    </lineage>
</organism>
<sequence>MPGPRPAGSREPGAGSRSREPGAVRPRKREPGAGPWCSRAGYRVRGEPGAVRPRNREPGAGSRALVFPRRVSSQG</sequence>
<accession>A0A514JVE8</accession>
<name>A0A514JVE8_9ACTN</name>
<reference evidence="2 3" key="1">
    <citation type="submission" date="2017-07" db="EMBL/GenBank/DDBJ databases">
        <title>The Complete Genome of Streptomyces asterosporus-ZSY.</title>
        <authorList>
            <person name="Zhang S."/>
        </authorList>
    </citation>
    <scope>NUCLEOTIDE SEQUENCE [LARGE SCALE GENOMIC DNA]</scope>
    <source>
        <strain evidence="2 3">DSM 41452</strain>
    </source>
</reference>
<gene>
    <name evidence="2" type="ORF">CD934_23435</name>
</gene>
<dbReference type="KEGG" id="sast:CD934_23435"/>
<dbReference type="Proteomes" id="UP000316215">
    <property type="component" value="Chromosome"/>
</dbReference>
<keyword evidence="3" id="KW-1185">Reference proteome</keyword>